<dbReference type="InterPro" id="IPR009262">
    <property type="entry name" value="SLC35_F1/F2/F6"/>
</dbReference>
<dbReference type="GO" id="GO:0022857">
    <property type="term" value="F:transmembrane transporter activity"/>
    <property type="evidence" value="ECO:0007669"/>
    <property type="project" value="InterPro"/>
</dbReference>
<dbReference type="SUPFAM" id="SSF103481">
    <property type="entry name" value="Multidrug resistance efflux transporter EmrE"/>
    <property type="match status" value="1"/>
</dbReference>
<dbReference type="InterPro" id="IPR037185">
    <property type="entry name" value="EmrE-like"/>
</dbReference>
<dbReference type="InterPro" id="IPR026505">
    <property type="entry name" value="Solute_c_fam_35_mem_F3/F4"/>
</dbReference>
<dbReference type="OrthoDB" id="434961at2759"/>
<sequence>QLTPVFIAGLSFFFLHERYRACQLLWLVVAVAGSVVTARSDLKECHGGGCSGSLPLVGDLLVVVTCITAALYMVLFKLIFVRGCDWQTFFTYFMVKGMAVAIVGGIGLLFLPQSQLGLPKSAIGWKYLSINMVMNIAFNLSLAWGMLVVSPLACRLFVLLGLPVSLLLDSVMGVDVSFQRILGVLLVTCGVAGFEASSAKNKTPDFPTSELGELEVENVPSDVHEDEAECIAAPQVVAEVSETSQSSSSSSQGRPRLLSPVLSSSIFCALATSLCIGGFIVASLGGA</sequence>
<evidence type="ECO:0000256" key="3">
    <source>
        <dbReference type="ARBA" id="ARBA00022448"/>
    </source>
</evidence>
<feature type="transmembrane region" description="Helical" evidence="7">
    <location>
        <begin position="257"/>
        <end position="282"/>
    </location>
</feature>
<evidence type="ECO:0000256" key="5">
    <source>
        <dbReference type="ARBA" id="ARBA00022989"/>
    </source>
</evidence>
<evidence type="ECO:0000313" key="8">
    <source>
        <dbReference type="EMBL" id="CAE7485962.1"/>
    </source>
</evidence>
<proteinExistence type="inferred from homology"/>
<feature type="transmembrane region" description="Helical" evidence="7">
    <location>
        <begin position="24"/>
        <end position="42"/>
    </location>
</feature>
<comment type="subcellular location">
    <subcellularLocation>
        <location evidence="1">Membrane</location>
        <topology evidence="1">Multi-pass membrane protein</topology>
    </subcellularLocation>
</comment>
<evidence type="ECO:0000256" key="4">
    <source>
        <dbReference type="ARBA" id="ARBA00022692"/>
    </source>
</evidence>
<gene>
    <name evidence="8" type="ORF">SPIL2461_LOCUS12460</name>
</gene>
<dbReference type="Pfam" id="PF06027">
    <property type="entry name" value="SLC35F"/>
    <property type="match status" value="1"/>
</dbReference>
<keyword evidence="3" id="KW-0813">Transport</keyword>
<comment type="similarity">
    <text evidence="2">Belongs to the SLC35F solute transporter family.</text>
</comment>
<dbReference type="PANTHER" id="PTHR19346:SF4">
    <property type="entry name" value="SUGAR PHOSPHATE TRANSPORTER DOMAIN-CONTAINING PROTEIN"/>
    <property type="match status" value="1"/>
</dbReference>
<feature type="transmembrane region" description="Helical" evidence="7">
    <location>
        <begin position="132"/>
        <end position="158"/>
    </location>
</feature>
<dbReference type="AlphaFoldDB" id="A0A812SMT6"/>
<organism evidence="8 9">
    <name type="scientific">Symbiodinium pilosum</name>
    <name type="common">Dinoflagellate</name>
    <dbReference type="NCBI Taxonomy" id="2952"/>
    <lineage>
        <taxon>Eukaryota</taxon>
        <taxon>Sar</taxon>
        <taxon>Alveolata</taxon>
        <taxon>Dinophyceae</taxon>
        <taxon>Suessiales</taxon>
        <taxon>Symbiodiniaceae</taxon>
        <taxon>Symbiodinium</taxon>
    </lineage>
</organism>
<dbReference type="Proteomes" id="UP000649617">
    <property type="component" value="Unassembled WGS sequence"/>
</dbReference>
<name>A0A812SMT6_SYMPI</name>
<dbReference type="PANTHER" id="PTHR19346">
    <property type="entry name" value="SUGAR PHOSPHATE TRANSPORTER DOMAIN-CONTAINING PROTEIN"/>
    <property type="match status" value="1"/>
</dbReference>
<reference evidence="8" key="1">
    <citation type="submission" date="2021-02" db="EMBL/GenBank/DDBJ databases">
        <authorList>
            <person name="Dougan E. K."/>
            <person name="Rhodes N."/>
            <person name="Thang M."/>
            <person name="Chan C."/>
        </authorList>
    </citation>
    <scope>NUCLEOTIDE SEQUENCE</scope>
</reference>
<accession>A0A812SMT6</accession>
<evidence type="ECO:0000256" key="1">
    <source>
        <dbReference type="ARBA" id="ARBA00004141"/>
    </source>
</evidence>
<keyword evidence="4 7" id="KW-0812">Transmembrane</keyword>
<evidence type="ECO:0000256" key="7">
    <source>
        <dbReference type="SAM" id="Phobius"/>
    </source>
</evidence>
<evidence type="ECO:0000256" key="6">
    <source>
        <dbReference type="ARBA" id="ARBA00023136"/>
    </source>
</evidence>
<dbReference type="GO" id="GO:0016020">
    <property type="term" value="C:membrane"/>
    <property type="evidence" value="ECO:0007669"/>
    <property type="project" value="UniProtKB-SubCell"/>
</dbReference>
<evidence type="ECO:0008006" key="10">
    <source>
        <dbReference type="Google" id="ProtNLM"/>
    </source>
</evidence>
<dbReference type="EMBL" id="CAJNIZ010025692">
    <property type="protein sequence ID" value="CAE7485962.1"/>
    <property type="molecule type" value="Genomic_DNA"/>
</dbReference>
<keyword evidence="6 7" id="KW-0472">Membrane</keyword>
<feature type="transmembrane region" description="Helical" evidence="7">
    <location>
        <begin position="92"/>
        <end position="111"/>
    </location>
</feature>
<protein>
    <recommendedName>
        <fullName evidence="10">EamA domain-containing protein</fullName>
    </recommendedName>
</protein>
<evidence type="ECO:0000313" key="9">
    <source>
        <dbReference type="Proteomes" id="UP000649617"/>
    </source>
</evidence>
<feature type="non-terminal residue" evidence="8">
    <location>
        <position position="287"/>
    </location>
</feature>
<evidence type="ECO:0000256" key="2">
    <source>
        <dbReference type="ARBA" id="ARBA00007863"/>
    </source>
</evidence>
<keyword evidence="5 7" id="KW-1133">Transmembrane helix</keyword>
<keyword evidence="9" id="KW-1185">Reference proteome</keyword>
<comment type="caution">
    <text evidence="8">The sequence shown here is derived from an EMBL/GenBank/DDBJ whole genome shotgun (WGS) entry which is preliminary data.</text>
</comment>
<feature type="transmembrane region" description="Helical" evidence="7">
    <location>
        <begin position="54"/>
        <end position="80"/>
    </location>
</feature>